<accession>A0ABW6XKG5</accession>
<evidence type="ECO:0000313" key="2">
    <source>
        <dbReference type="EMBL" id="MFF5917988.1"/>
    </source>
</evidence>
<dbReference type="Proteomes" id="UP001602370">
    <property type="component" value="Unassembled WGS sequence"/>
</dbReference>
<dbReference type="RefSeq" id="WP_030318685.1">
    <property type="nucleotide sequence ID" value="NZ_JBIBDZ010000002.1"/>
</dbReference>
<evidence type="ECO:0000256" key="1">
    <source>
        <dbReference type="SAM" id="Phobius"/>
    </source>
</evidence>
<protein>
    <submittedName>
        <fullName evidence="2">Uncharacterized protein</fullName>
    </submittedName>
</protein>
<feature type="transmembrane region" description="Helical" evidence="1">
    <location>
        <begin position="91"/>
        <end position="113"/>
    </location>
</feature>
<keyword evidence="1" id="KW-1133">Transmembrane helix</keyword>
<sequence>MAEDIPTLIADLKITVVQGHIRQIIEHSHVMRDLSSITSTLNHLKEKIEEIHKEIVKNPVTEYWEAAGFDGIAAGIEKLYEGEGLGTALNYWLSNGAGAFAAIVIGGIGLYLAGKLTNIQRSIQAALRPSGLIRAYNANGDVTLQRRTDVEARERRVANGGTGVADLVGDPANAERARRLREQLVPLNKAVDRFDKLAPTFLESFAKLPSERRATKAATAVGKISSAVNLVNRTALKEVVEGYEKLNKAVAEYQPTKIPKEAELAGVARKMNDLANETQTLRDKFNGLRGTIESLDSVIAGATG</sequence>
<keyword evidence="3" id="KW-1185">Reference proteome</keyword>
<reference evidence="2 3" key="1">
    <citation type="submission" date="2024-10" db="EMBL/GenBank/DDBJ databases">
        <title>The Natural Products Discovery Center: Release of the First 8490 Sequenced Strains for Exploring Actinobacteria Biosynthetic Diversity.</title>
        <authorList>
            <person name="Kalkreuter E."/>
            <person name="Kautsar S.A."/>
            <person name="Yang D."/>
            <person name="Bader C.D."/>
            <person name="Teijaro C.N."/>
            <person name="Fluegel L."/>
            <person name="Davis C.M."/>
            <person name="Simpson J.R."/>
            <person name="Lauterbach L."/>
            <person name="Steele A.D."/>
            <person name="Gui C."/>
            <person name="Meng S."/>
            <person name="Li G."/>
            <person name="Viehrig K."/>
            <person name="Ye F."/>
            <person name="Su P."/>
            <person name="Kiefer A.F."/>
            <person name="Nichols A."/>
            <person name="Cepeda A.J."/>
            <person name="Yan W."/>
            <person name="Fan B."/>
            <person name="Jiang Y."/>
            <person name="Adhikari A."/>
            <person name="Zheng C.-J."/>
            <person name="Schuster L."/>
            <person name="Cowan T.M."/>
            <person name="Smanski M.J."/>
            <person name="Chevrette M.G."/>
            <person name="De Carvalho L.P.S."/>
            <person name="Shen B."/>
        </authorList>
    </citation>
    <scope>NUCLEOTIDE SEQUENCE [LARGE SCALE GENOMIC DNA]</scope>
    <source>
        <strain evidence="2 3">NPDC012605</strain>
    </source>
</reference>
<keyword evidence="1" id="KW-0472">Membrane</keyword>
<gene>
    <name evidence="2" type="ORF">ACFY8C_06575</name>
</gene>
<proteinExistence type="predicted"/>
<dbReference type="EMBL" id="JBIBDZ010000002">
    <property type="protein sequence ID" value="MFF5917988.1"/>
    <property type="molecule type" value="Genomic_DNA"/>
</dbReference>
<organism evidence="2 3">
    <name type="scientific">Streptomyces flavochromogenes</name>
    <dbReference type="NCBI Taxonomy" id="68199"/>
    <lineage>
        <taxon>Bacteria</taxon>
        <taxon>Bacillati</taxon>
        <taxon>Actinomycetota</taxon>
        <taxon>Actinomycetes</taxon>
        <taxon>Kitasatosporales</taxon>
        <taxon>Streptomycetaceae</taxon>
        <taxon>Streptomyces</taxon>
    </lineage>
</organism>
<comment type="caution">
    <text evidence="2">The sequence shown here is derived from an EMBL/GenBank/DDBJ whole genome shotgun (WGS) entry which is preliminary data.</text>
</comment>
<name>A0ABW6XKG5_9ACTN</name>
<evidence type="ECO:0000313" key="3">
    <source>
        <dbReference type="Proteomes" id="UP001602370"/>
    </source>
</evidence>
<keyword evidence="1" id="KW-0812">Transmembrane</keyword>